<dbReference type="EMBL" id="SHAH01000086">
    <property type="protein sequence ID" value="RZO74717.1"/>
    <property type="molecule type" value="Genomic_DNA"/>
</dbReference>
<feature type="transmembrane region" description="Helical" evidence="1">
    <location>
        <begin position="95"/>
        <end position="114"/>
    </location>
</feature>
<keyword evidence="1" id="KW-0812">Transmembrane</keyword>
<reference evidence="2 3" key="1">
    <citation type="submission" date="2019-02" db="EMBL/GenBank/DDBJ databases">
        <title>Prokaryotic population dynamics and viral predation in marine succession experiment using metagenomics: the confinement effect.</title>
        <authorList>
            <person name="Haro-Moreno J.M."/>
            <person name="Rodriguez-Valera F."/>
            <person name="Lopez-Perez M."/>
        </authorList>
    </citation>
    <scope>NUCLEOTIDE SEQUENCE [LARGE SCALE GENOMIC DNA]</scope>
    <source>
        <strain evidence="2">MED-G158</strain>
    </source>
</reference>
<accession>A0A520RX10</accession>
<proteinExistence type="predicted"/>
<keyword evidence="1" id="KW-0472">Membrane</keyword>
<keyword evidence="1" id="KW-1133">Transmembrane helix</keyword>
<gene>
    <name evidence="2" type="ORF">EVA69_05435</name>
</gene>
<evidence type="ECO:0000256" key="1">
    <source>
        <dbReference type="SAM" id="Phobius"/>
    </source>
</evidence>
<feature type="transmembrane region" description="Helical" evidence="1">
    <location>
        <begin position="126"/>
        <end position="144"/>
    </location>
</feature>
<dbReference type="AlphaFoldDB" id="A0A520RX10"/>
<organism evidence="2 3">
    <name type="scientific">OM182 bacterium</name>
    <dbReference type="NCBI Taxonomy" id="2510334"/>
    <lineage>
        <taxon>Bacteria</taxon>
        <taxon>Pseudomonadati</taxon>
        <taxon>Pseudomonadota</taxon>
        <taxon>Gammaproteobacteria</taxon>
        <taxon>OMG group</taxon>
        <taxon>OM182 clade</taxon>
    </lineage>
</organism>
<comment type="caution">
    <text evidence="2">The sequence shown here is derived from an EMBL/GenBank/DDBJ whole genome shotgun (WGS) entry which is preliminary data.</text>
</comment>
<sequence>MGLRLLPDSFDNQQRGHPLALWLFYLATIVTVGRSLAHVFLADGGAQSIATVPLEQFTPEGAASVVSMFAFWGLSQLLLAFIMVLVALRYRSMIPLMYLLILLEYGGRIAIGMIKPLALSGTPPGAIGNLVFILTAMVGLVLSMQTVNSPRDK</sequence>
<feature type="transmembrane region" description="Helical" evidence="1">
    <location>
        <begin position="61"/>
        <end position="88"/>
    </location>
</feature>
<dbReference type="Proteomes" id="UP000320404">
    <property type="component" value="Unassembled WGS sequence"/>
</dbReference>
<evidence type="ECO:0008006" key="4">
    <source>
        <dbReference type="Google" id="ProtNLM"/>
    </source>
</evidence>
<name>A0A520RX10_9GAMM</name>
<protein>
    <recommendedName>
        <fullName evidence="4">DoxX family protein</fullName>
    </recommendedName>
</protein>
<feature type="transmembrane region" description="Helical" evidence="1">
    <location>
        <begin position="21"/>
        <end position="41"/>
    </location>
</feature>
<evidence type="ECO:0000313" key="2">
    <source>
        <dbReference type="EMBL" id="RZO74717.1"/>
    </source>
</evidence>
<evidence type="ECO:0000313" key="3">
    <source>
        <dbReference type="Proteomes" id="UP000320404"/>
    </source>
</evidence>